<keyword evidence="1" id="KW-0812">Transmembrane</keyword>
<accession>A0A6M3LQH5</accession>
<keyword evidence="1" id="KW-1133">Transmembrane helix</keyword>
<dbReference type="EMBL" id="MT143271">
    <property type="protein sequence ID" value="QJA94915.1"/>
    <property type="molecule type" value="Genomic_DNA"/>
</dbReference>
<name>A0A6M3LQH5_9ZZZZ</name>
<organism evidence="2">
    <name type="scientific">viral metagenome</name>
    <dbReference type="NCBI Taxonomy" id="1070528"/>
    <lineage>
        <taxon>unclassified sequences</taxon>
        <taxon>metagenomes</taxon>
        <taxon>organismal metagenomes</taxon>
    </lineage>
</organism>
<feature type="transmembrane region" description="Helical" evidence="1">
    <location>
        <begin position="12"/>
        <end position="33"/>
    </location>
</feature>
<reference evidence="2" key="1">
    <citation type="submission" date="2020-03" db="EMBL/GenBank/DDBJ databases">
        <title>The deep terrestrial virosphere.</title>
        <authorList>
            <person name="Holmfeldt K."/>
            <person name="Nilsson E."/>
            <person name="Simone D."/>
            <person name="Lopez-Fernandez M."/>
            <person name="Wu X."/>
            <person name="de Brujin I."/>
            <person name="Lundin D."/>
            <person name="Andersson A."/>
            <person name="Bertilsson S."/>
            <person name="Dopson M."/>
        </authorList>
    </citation>
    <scope>NUCLEOTIDE SEQUENCE</scope>
    <source>
        <strain evidence="2">MM415B03701</strain>
    </source>
</reference>
<evidence type="ECO:0000256" key="1">
    <source>
        <dbReference type="SAM" id="Phobius"/>
    </source>
</evidence>
<keyword evidence="1" id="KW-0472">Membrane</keyword>
<sequence>MTKFWELFERSVILQAALTLLFASVICYLVIVGQTVPEIVAYALSTIIGYYFGSKTVTEASHQAQKLRERDKEV</sequence>
<protein>
    <submittedName>
        <fullName evidence="2">Uncharacterized protein</fullName>
    </submittedName>
</protein>
<gene>
    <name evidence="2" type="ORF">MM415B03701_0004</name>
</gene>
<feature type="transmembrane region" description="Helical" evidence="1">
    <location>
        <begin position="39"/>
        <end position="58"/>
    </location>
</feature>
<dbReference type="AlphaFoldDB" id="A0A6M3LQH5"/>
<proteinExistence type="predicted"/>
<evidence type="ECO:0000313" key="2">
    <source>
        <dbReference type="EMBL" id="QJA94915.1"/>
    </source>
</evidence>